<comment type="caution">
    <text evidence="2">The sequence shown here is derived from an EMBL/GenBank/DDBJ whole genome shotgun (WGS) entry which is preliminary data.</text>
</comment>
<proteinExistence type="predicted"/>
<protein>
    <submittedName>
        <fullName evidence="2">Uncharacterized protein</fullName>
    </submittedName>
</protein>
<evidence type="ECO:0000256" key="1">
    <source>
        <dbReference type="SAM" id="MobiDB-lite"/>
    </source>
</evidence>
<dbReference type="EMBL" id="CAUYUJ010017707">
    <property type="protein sequence ID" value="CAK0877153.1"/>
    <property type="molecule type" value="Genomic_DNA"/>
</dbReference>
<evidence type="ECO:0000313" key="2">
    <source>
        <dbReference type="EMBL" id="CAK0877153.1"/>
    </source>
</evidence>
<accession>A0ABN9VUC5</accession>
<feature type="region of interest" description="Disordered" evidence="1">
    <location>
        <begin position="1"/>
        <end position="43"/>
    </location>
</feature>
<dbReference type="Proteomes" id="UP001189429">
    <property type="component" value="Unassembled WGS sequence"/>
</dbReference>
<reference evidence="2" key="1">
    <citation type="submission" date="2023-10" db="EMBL/GenBank/DDBJ databases">
        <authorList>
            <person name="Chen Y."/>
            <person name="Shah S."/>
            <person name="Dougan E. K."/>
            <person name="Thang M."/>
            <person name="Chan C."/>
        </authorList>
    </citation>
    <scope>NUCLEOTIDE SEQUENCE [LARGE SCALE GENOMIC DNA]</scope>
</reference>
<sequence>MPGTGELTLPAWFSQPQSQPASQKEGIAKDAVEGGRRAKKGRKGHKEIMEACAKFLLITCREVAQLSACVSHKWFTPAEKGCVQAMVRAGQVYNERSKEMKQEVQAGCKPDFRGRGSPDLHVFVALIIYCAALGHHESEHVTEAVAELLDRLNKHISKSSLQHFGRIVQQCRVML</sequence>
<gene>
    <name evidence="2" type="ORF">PCOR1329_LOCUS61291</name>
</gene>
<organism evidence="2 3">
    <name type="scientific">Prorocentrum cordatum</name>
    <dbReference type="NCBI Taxonomy" id="2364126"/>
    <lineage>
        <taxon>Eukaryota</taxon>
        <taxon>Sar</taxon>
        <taxon>Alveolata</taxon>
        <taxon>Dinophyceae</taxon>
        <taxon>Prorocentrales</taxon>
        <taxon>Prorocentraceae</taxon>
        <taxon>Prorocentrum</taxon>
    </lineage>
</organism>
<evidence type="ECO:0000313" key="3">
    <source>
        <dbReference type="Proteomes" id="UP001189429"/>
    </source>
</evidence>
<keyword evidence="3" id="KW-1185">Reference proteome</keyword>
<feature type="compositionally biased region" description="Basic and acidic residues" evidence="1">
    <location>
        <begin position="26"/>
        <end position="36"/>
    </location>
</feature>
<name>A0ABN9VUC5_9DINO</name>